<dbReference type="EMBL" id="VSRL01000002">
    <property type="protein sequence ID" value="NKE55423.1"/>
    <property type="molecule type" value="Genomic_DNA"/>
</dbReference>
<dbReference type="RefSeq" id="WP_167969288.1">
    <property type="nucleotide sequence ID" value="NZ_VSRL01000002.1"/>
</dbReference>
<feature type="transmembrane region" description="Helical" evidence="2">
    <location>
        <begin position="35"/>
        <end position="52"/>
    </location>
</feature>
<name>A0ABX1F9L8_9PSEU</name>
<keyword evidence="2" id="KW-1133">Transmembrane helix</keyword>
<evidence type="ECO:0000256" key="2">
    <source>
        <dbReference type="SAM" id="Phobius"/>
    </source>
</evidence>
<proteinExistence type="predicted"/>
<sequence length="274" mass="30548">MDTVLKVLRDPLFGVGLAIVLAVLATRVGGCLVRLTLALGSIAAFIWLLVRFEPFENFVVAAVSAVATVLVVLVICLAAIAIVAVMAIYAMHHHETRRPRQPREPRTPPARQPAQYSDDEETARLERWRDDFGELDARLVSIVESLVDLDDDLGLFRGIGRLTAAYFHGLTPHLPDVRRIGDDCDRLLLDLADDLPESFTGVDEARLLALASAGSYLPSRDELEEWVDDEIPWYGYWAVRALCVHRSWRVTASVYAKIQYGRVQVLQCLAAPQF</sequence>
<keyword evidence="4" id="KW-1185">Reference proteome</keyword>
<evidence type="ECO:0000313" key="4">
    <source>
        <dbReference type="Proteomes" id="UP001515943"/>
    </source>
</evidence>
<feature type="region of interest" description="Disordered" evidence="1">
    <location>
        <begin position="96"/>
        <end position="122"/>
    </location>
</feature>
<comment type="caution">
    <text evidence="3">The sequence shown here is derived from an EMBL/GenBank/DDBJ whole genome shotgun (WGS) entry which is preliminary data.</text>
</comment>
<accession>A0ABX1F9L8</accession>
<gene>
    <name evidence="3" type="ORF">FXN61_00700</name>
</gene>
<evidence type="ECO:0000313" key="3">
    <source>
        <dbReference type="EMBL" id="NKE55423.1"/>
    </source>
</evidence>
<feature type="transmembrane region" description="Helical" evidence="2">
    <location>
        <begin position="12"/>
        <end position="28"/>
    </location>
</feature>
<dbReference type="Proteomes" id="UP001515943">
    <property type="component" value="Unassembled WGS sequence"/>
</dbReference>
<feature type="transmembrane region" description="Helical" evidence="2">
    <location>
        <begin position="58"/>
        <end position="91"/>
    </location>
</feature>
<organism evidence="3 4">
    <name type="scientific">Lentzea indica</name>
    <dbReference type="NCBI Taxonomy" id="2604800"/>
    <lineage>
        <taxon>Bacteria</taxon>
        <taxon>Bacillati</taxon>
        <taxon>Actinomycetota</taxon>
        <taxon>Actinomycetes</taxon>
        <taxon>Pseudonocardiales</taxon>
        <taxon>Pseudonocardiaceae</taxon>
        <taxon>Lentzea</taxon>
    </lineage>
</organism>
<keyword evidence="2" id="KW-0472">Membrane</keyword>
<protein>
    <submittedName>
        <fullName evidence="3">Uncharacterized protein</fullName>
    </submittedName>
</protein>
<evidence type="ECO:0000256" key="1">
    <source>
        <dbReference type="SAM" id="MobiDB-lite"/>
    </source>
</evidence>
<reference evidence="3 4" key="1">
    <citation type="submission" date="2019-08" db="EMBL/GenBank/DDBJ databases">
        <title>Lentzea from Indian Himalayas.</title>
        <authorList>
            <person name="Mandal S."/>
            <person name="Mallick Gupta A."/>
            <person name="Maiti P.K."/>
            <person name="Sarkar J."/>
            <person name="Mandal S."/>
        </authorList>
    </citation>
    <scope>NUCLEOTIDE SEQUENCE [LARGE SCALE GENOMIC DNA]</scope>
    <source>
        <strain evidence="3 4">PSKA42</strain>
    </source>
</reference>
<keyword evidence="2" id="KW-0812">Transmembrane</keyword>